<dbReference type="Proteomes" id="UP001626550">
    <property type="component" value="Unassembled WGS sequence"/>
</dbReference>
<gene>
    <name evidence="1" type="ORF">Ciccas_010733</name>
</gene>
<accession>A0ABD2PTD4</accession>
<protein>
    <submittedName>
        <fullName evidence="1">Uncharacterized protein</fullName>
    </submittedName>
</protein>
<reference evidence="1 2" key="1">
    <citation type="submission" date="2024-11" db="EMBL/GenBank/DDBJ databases">
        <title>Adaptive evolution of stress response genes in parasites aligns with host niche diversity.</title>
        <authorList>
            <person name="Hahn C."/>
            <person name="Resl P."/>
        </authorList>
    </citation>
    <scope>NUCLEOTIDE SEQUENCE [LARGE SCALE GENOMIC DNA]</scope>
    <source>
        <strain evidence="1">EGGRZ-B1_66</strain>
        <tissue evidence="1">Body</tissue>
    </source>
</reference>
<dbReference type="EMBL" id="JBJKFK010002715">
    <property type="protein sequence ID" value="KAL3310696.1"/>
    <property type="molecule type" value="Genomic_DNA"/>
</dbReference>
<name>A0ABD2PTD4_9PLAT</name>
<evidence type="ECO:0000313" key="1">
    <source>
        <dbReference type="EMBL" id="KAL3310696.1"/>
    </source>
</evidence>
<keyword evidence="2" id="KW-1185">Reference proteome</keyword>
<proteinExistence type="predicted"/>
<sequence>MSFLYTQYNEEKVKVNALNKYRNIMREIQATVTGKLTESFYVLIMKLFAAILDHFHHDQNVEPILEAVENLMTTLAKSFTAEVTESILIEVTKDILLQFINDKLTKTSKTDFAKVHLAFHNELSSAMKSLKSSKTLLVTSNHSGKKTDQICFKCGIYRESDDLQLGPIAKDLWTVEVKENDMLLTHNGQPYNDQEQLKLYMKALLDMIIRTAKFATSLERVKASELCVLLAIFMVYKKLHCFSFLEECFNQLASFFFAIKHSYYYPLCMDYFTSIARNVLVREGNNRFQLQMEGEQISSDCREWLYHFMWKFRRYLEMMLFFCYHEPKMVKKGCASNGAVKFTLLMDCSSPWNFEEWTVTMPSDGSPLTYDFDPTKKSRFALCWKGDLTLLLNLSLFYMRRIKNEVSTGMSFENFETYVKLILIVLIWRMSEADDQQKVDEHVKEFLSVLKFLNALICKYAETTMANDAFNHVIKAANTFYSTYLTGLVQASKSDAKWTQMADKLYHVLTMQDTFSMSTEEYMIHKGHIIHIEEQTESKSYTFTFRNGQDFYRVLCQPDAKTGRIKCGKSLHEGQILKLLSSHSDSMSTSQLLICSIFVEIYTVENMEHAGERWKNMEANLENMRNKVDASTYASLKGFIRRNNLNVKAVSQVKATDFSSFLESNPTSTAETNPVDFPVCVYEEDSKEERDDEVWECRAIDGCNNTIYYDQGNKIALWSVDVHSADERNMSRISFRRNQNGGWEAAYLTSTNMSVKLDEAQLDRLFEQIVNYSKNSGKLEFDCLRELILFATIVILTLKQFSTAAKYCLKTVIKNLHEDKKVKCKLDEIEHLYSTQSVETIVFRIATYIPQANLTEFPFKWAQDNLSVEMVFYSGTQYMRLKEAHVRDIKDTEPKTLSCHQNNLVATLFECISVLNRIVKLTEEEEIDVLVKVVTASFYIYRTVQCDAKLKEDERSRIVYCVVKAIEKSCYFSGDSQGFMANLIPMFERVDYTESYEAILKDIQAYTRAEFSVNNEIEPLCFGYQKSVVEIAHTFDKTGFYLESDRSNALTVSRLKEDWFQSYIKYVSTSEALGAESLVSSMKFLLYFATYLTATNQNADFIRSHISIIFDTLKSKLINQLEDIRVIETWVIETLNAILSGQYNEQEPEYIFGNIESKGQEILQSTSKTQKTRVKSDLRLTLAGLLTMDIAVDDGRIEFSEESGEMLSVGRVELLLNDIMARPHNYVSDILQVTFVRTLIILVCMWRTILLAKFGSVTEACWEEFLKKLIQSFGQKLLGDDNIMDYLKGVFFGAIRANVKSLFEYAGTQDKMIKVVSHNNSIGRAKKSSTKSSVTYIFDSILEGSDYDVETVTVRKRVGNGAKNETILYKQGILHDVENIILKIHKWKTVKIESLKEILKILISLILALMVIESKNPSKQKDVKPIVDSLEQVRSTKVELWASGVIGELDKTCEVLRHVHQLKVRVCPSEMAAKLLNSSNNFVSLSS</sequence>
<evidence type="ECO:0000313" key="2">
    <source>
        <dbReference type="Proteomes" id="UP001626550"/>
    </source>
</evidence>
<comment type="caution">
    <text evidence="1">The sequence shown here is derived from an EMBL/GenBank/DDBJ whole genome shotgun (WGS) entry which is preliminary data.</text>
</comment>
<organism evidence="1 2">
    <name type="scientific">Cichlidogyrus casuarinus</name>
    <dbReference type="NCBI Taxonomy" id="1844966"/>
    <lineage>
        <taxon>Eukaryota</taxon>
        <taxon>Metazoa</taxon>
        <taxon>Spiralia</taxon>
        <taxon>Lophotrochozoa</taxon>
        <taxon>Platyhelminthes</taxon>
        <taxon>Monogenea</taxon>
        <taxon>Monopisthocotylea</taxon>
        <taxon>Dactylogyridea</taxon>
        <taxon>Ancyrocephalidae</taxon>
        <taxon>Cichlidogyrus</taxon>
    </lineage>
</organism>